<dbReference type="InterPro" id="IPR045023">
    <property type="entry name" value="FATA/B"/>
</dbReference>
<evidence type="ECO:0000256" key="4">
    <source>
        <dbReference type="ARBA" id="ARBA00022832"/>
    </source>
</evidence>
<dbReference type="GO" id="GO:0000036">
    <property type="term" value="F:acyl carrier activity"/>
    <property type="evidence" value="ECO:0007669"/>
    <property type="project" value="TreeGrafter"/>
</dbReference>
<evidence type="ECO:0000259" key="9">
    <source>
        <dbReference type="Pfam" id="PF20791"/>
    </source>
</evidence>
<dbReference type="InterPro" id="IPR029069">
    <property type="entry name" value="HotDog_dom_sf"/>
</dbReference>
<dbReference type="InterPro" id="IPR049427">
    <property type="entry name" value="Acyl-ACP_TE_C"/>
</dbReference>
<feature type="domain" description="Acyl-ACP thioesterase-like C-terminal" evidence="9">
    <location>
        <begin position="161"/>
        <end position="222"/>
    </location>
</feature>
<keyword evidence="7" id="KW-0275">Fatty acid biosynthesis</keyword>
<dbReference type="SUPFAM" id="SSF54637">
    <property type="entry name" value="Thioesterase/thiol ester dehydrase-isomerase"/>
    <property type="match status" value="2"/>
</dbReference>
<dbReference type="Pfam" id="PF01643">
    <property type="entry name" value="Acyl-ACP_TE"/>
    <property type="match status" value="1"/>
</dbReference>
<dbReference type="EMBL" id="VOGB01000004">
    <property type="protein sequence ID" value="MQM73048.1"/>
    <property type="molecule type" value="Genomic_DNA"/>
</dbReference>
<keyword evidence="5" id="KW-0809">Transit peptide</keyword>
<keyword evidence="3" id="KW-0378">Hydrolase</keyword>
<evidence type="ECO:0000256" key="2">
    <source>
        <dbReference type="ARBA" id="ARBA00022516"/>
    </source>
</evidence>
<reference evidence="10" key="1">
    <citation type="journal article" date="2020" name="Appl. Environ. Microbiol.">
        <title>Medium-Chain Fatty Acid Synthesis by 'Candidatus Weimeria bifida' gen. nov., sp. nov., and 'Candidatus Pseudoramibacter fermentans' sp. nov.</title>
        <authorList>
            <person name="Scarborough M.J."/>
            <person name="Myers K.S."/>
            <person name="Donohue T.J."/>
            <person name="Noguera D.R."/>
        </authorList>
    </citation>
    <scope>NUCLEOTIDE SEQUENCE</scope>
    <source>
        <strain evidence="10">EUB1.1</strain>
    </source>
</reference>
<evidence type="ECO:0000256" key="5">
    <source>
        <dbReference type="ARBA" id="ARBA00022946"/>
    </source>
</evidence>
<evidence type="ECO:0000259" key="8">
    <source>
        <dbReference type="Pfam" id="PF01643"/>
    </source>
</evidence>
<dbReference type="GO" id="GO:0016297">
    <property type="term" value="F:fatty acyl-[ACP] hydrolase activity"/>
    <property type="evidence" value="ECO:0007669"/>
    <property type="project" value="InterPro"/>
</dbReference>
<dbReference type="Proteomes" id="UP000473648">
    <property type="component" value="Unassembled WGS sequence"/>
</dbReference>
<keyword evidence="2" id="KW-0444">Lipid biosynthesis</keyword>
<keyword evidence="4" id="KW-0276">Fatty acid metabolism</keyword>
<dbReference type="PANTHER" id="PTHR31727">
    <property type="entry name" value="OLEOYL-ACYL CARRIER PROTEIN THIOESTERASE 1, CHLOROPLASTIC"/>
    <property type="match status" value="1"/>
</dbReference>
<keyword evidence="11" id="KW-1185">Reference proteome</keyword>
<dbReference type="AlphaFoldDB" id="A0A6L5GSF6"/>
<organism evidence="10 11">
    <name type="scientific">Candidatus Pseudoramibacter fermentans</name>
    <dbReference type="NCBI Taxonomy" id="2594427"/>
    <lineage>
        <taxon>Bacteria</taxon>
        <taxon>Bacillati</taxon>
        <taxon>Bacillota</taxon>
        <taxon>Clostridia</taxon>
        <taxon>Eubacteriales</taxon>
        <taxon>Eubacteriaceae</taxon>
        <taxon>Pseudoramibacter</taxon>
    </lineage>
</organism>
<dbReference type="Gene3D" id="3.10.129.10">
    <property type="entry name" value="Hotdog Thioesterase"/>
    <property type="match status" value="1"/>
</dbReference>
<gene>
    <name evidence="10" type="ORF">FRC53_06445</name>
</gene>
<dbReference type="PANTHER" id="PTHR31727:SF6">
    <property type="entry name" value="OLEOYL-ACYL CARRIER PROTEIN THIOESTERASE 1, CHLOROPLASTIC"/>
    <property type="match status" value="1"/>
</dbReference>
<comment type="similarity">
    <text evidence="1">Belongs to the acyl-ACP thioesterase family.</text>
</comment>
<evidence type="ECO:0000256" key="3">
    <source>
        <dbReference type="ARBA" id="ARBA00022801"/>
    </source>
</evidence>
<proteinExistence type="inferred from homology"/>
<evidence type="ECO:0000256" key="1">
    <source>
        <dbReference type="ARBA" id="ARBA00006500"/>
    </source>
</evidence>
<evidence type="ECO:0000256" key="6">
    <source>
        <dbReference type="ARBA" id="ARBA00023098"/>
    </source>
</evidence>
<keyword evidence="6" id="KW-0443">Lipid metabolism</keyword>
<evidence type="ECO:0000313" key="11">
    <source>
        <dbReference type="Proteomes" id="UP000473648"/>
    </source>
</evidence>
<dbReference type="CDD" id="cd00586">
    <property type="entry name" value="4HBT"/>
    <property type="match status" value="1"/>
</dbReference>
<feature type="domain" description="Acyl-ACP thioesterase N-terminal hotdog" evidence="8">
    <location>
        <begin position="10"/>
        <end position="136"/>
    </location>
</feature>
<name>A0A6L5GSF6_9FIRM</name>
<evidence type="ECO:0000313" key="10">
    <source>
        <dbReference type="EMBL" id="MQM73048.1"/>
    </source>
</evidence>
<evidence type="ECO:0000256" key="7">
    <source>
        <dbReference type="ARBA" id="ARBA00023160"/>
    </source>
</evidence>
<comment type="caution">
    <text evidence="10">The sequence shown here is derived from an EMBL/GenBank/DDBJ whole genome shotgun (WGS) entry which is preliminary data.</text>
</comment>
<sequence length="259" mass="30079">MEERLDESRVFYQDQKIYTYDCLQNYCASPVSVLNYFQEIALEHSAALNAGPYELDQMHLAWMVVKYHIDILEYPRFLQTVRVGTWAGAAQGFIANRGFVLKDLDGKVLANGQSHWMMMDFDKQHIVRVSDEAINEVYQFKDENEKYKIPRLKRVSEWDGNREFTVRYLDIDYNGHVNNVRYLAWAVETIPPEMIAEVEVASFDILYKEQAKFGDVISAKFKAVQPNVYRVDIDSSDGQLLCQIGMTLRPTSKRPNHEG</sequence>
<dbReference type="Pfam" id="PF20791">
    <property type="entry name" value="Acyl-ACP_TE_C"/>
    <property type="match status" value="1"/>
</dbReference>
<accession>A0A6L5GSF6</accession>
<evidence type="ECO:0008006" key="12">
    <source>
        <dbReference type="Google" id="ProtNLM"/>
    </source>
</evidence>
<dbReference type="InterPro" id="IPR002864">
    <property type="entry name" value="Acyl-ACP_thioesterase_NHD"/>
</dbReference>
<protein>
    <recommendedName>
        <fullName evidence="12">Acyl-ACP thioesterase</fullName>
    </recommendedName>
</protein>